<feature type="binding site" evidence="2">
    <location>
        <begin position="148"/>
        <end position="149"/>
    </location>
    <ligand>
        <name>glutathione</name>
        <dbReference type="ChEBI" id="CHEBI:57925"/>
    </ligand>
</feature>
<dbReference type="GO" id="GO:0004364">
    <property type="term" value="F:glutathione transferase activity"/>
    <property type="evidence" value="ECO:0007669"/>
    <property type="project" value="InterPro"/>
</dbReference>
<dbReference type="InterPro" id="IPR040079">
    <property type="entry name" value="Glutathione_S-Trfase"/>
</dbReference>
<reference evidence="5 6" key="1">
    <citation type="submission" date="2019-11" db="EMBL/GenBank/DDBJ databases">
        <authorList>
            <person name="Holert J."/>
        </authorList>
    </citation>
    <scope>NUCLEOTIDE SEQUENCE [LARGE SCALE GENOMIC DNA]</scope>
    <source>
        <strain evidence="5">BC5_2</strain>
    </source>
</reference>
<dbReference type="PIRSF" id="PIRSF015753">
    <property type="entry name" value="GST"/>
    <property type="match status" value="1"/>
</dbReference>
<dbReference type="EMBL" id="CACSII010000001">
    <property type="protein sequence ID" value="CAA0081842.1"/>
    <property type="molecule type" value="Genomic_DNA"/>
</dbReference>
<dbReference type="Gene3D" id="1.20.1050.10">
    <property type="match status" value="1"/>
</dbReference>
<keyword evidence="5" id="KW-0560">Oxidoreductase</keyword>
<proteinExistence type="predicted"/>
<dbReference type="Pfam" id="PF13410">
    <property type="entry name" value="GST_C_2"/>
    <property type="match status" value="1"/>
</dbReference>
<dbReference type="AlphaFoldDB" id="A0A5S9MZH4"/>
<dbReference type="InterPro" id="IPR036282">
    <property type="entry name" value="Glutathione-S-Trfase_C_sf"/>
</dbReference>
<evidence type="ECO:0000256" key="2">
    <source>
        <dbReference type="PIRSR" id="PIRSR015753-2"/>
    </source>
</evidence>
<evidence type="ECO:0000256" key="1">
    <source>
        <dbReference type="PIRSR" id="PIRSR015753-1"/>
    </source>
</evidence>
<feature type="site" description="Lowers pKa of active site Cys" evidence="3">
    <location>
        <position position="253"/>
    </location>
</feature>
<dbReference type="OrthoDB" id="9769158at2"/>
<evidence type="ECO:0000256" key="3">
    <source>
        <dbReference type="PIRSR" id="PIRSR015753-3"/>
    </source>
</evidence>
<feature type="binding site" evidence="2">
    <location>
        <begin position="130"/>
        <end position="133"/>
    </location>
    <ligand>
        <name>glutathione</name>
        <dbReference type="ChEBI" id="CHEBI:57925"/>
    </ligand>
</feature>
<sequence length="320" mass="36586">MLVDGIWQGHWNDSAVRGEDGEYLRPLSSVRNWITQDGQPGPTGTGGFTPEPGRYHLYIAHTCPWANRTMLARQLLGLEAYFTYSVVSPVLNDNGWNFDPSFAGADEDTLNHCTNVHSLYTLHDKTFTGRATVPVLWDKKQQCIVNNESADILRMMNQAFRQQVNSTHDLYPLALQNTIDQLNTLFFDKLNNGVYQAGFAPTQAIYEAAYDGVFSALDDAERRLSDQAFIAGEQLTETGIRLFVTLIRFDLVYASLFKCNRQRIRDFPHLFEYLKRLYNDFDFKRTVDVNHIKQGYYSIKVVNPYGTVPKGPDLRYLDNV</sequence>
<protein>
    <submittedName>
        <fullName evidence="5">Glutathionyl-hydroquinone reductase YqjG</fullName>
        <ecNumber evidence="5">1.8.5.7</ecNumber>
    </submittedName>
</protein>
<dbReference type="InterPro" id="IPR036249">
    <property type="entry name" value="Thioredoxin-like_sf"/>
</dbReference>
<dbReference type="GO" id="GO:0016491">
    <property type="term" value="F:oxidoreductase activity"/>
    <property type="evidence" value="ECO:0007669"/>
    <property type="project" value="UniProtKB-KW"/>
</dbReference>
<dbReference type="SFLD" id="SFLDG01148">
    <property type="entry name" value="Xi_(cytGST)"/>
    <property type="match status" value="1"/>
</dbReference>
<organism evidence="5 6">
    <name type="scientific">BD1-7 clade bacterium</name>
    <dbReference type="NCBI Taxonomy" id="2029982"/>
    <lineage>
        <taxon>Bacteria</taxon>
        <taxon>Pseudomonadati</taxon>
        <taxon>Pseudomonadota</taxon>
        <taxon>Gammaproteobacteria</taxon>
        <taxon>Cellvibrionales</taxon>
        <taxon>Spongiibacteraceae</taxon>
        <taxon>BD1-7 clade</taxon>
    </lineage>
</organism>
<feature type="domain" description="GST N-terminal" evidence="4">
    <location>
        <begin position="62"/>
        <end position="157"/>
    </location>
</feature>
<evidence type="ECO:0000313" key="5">
    <source>
        <dbReference type="EMBL" id="CAA0081842.1"/>
    </source>
</evidence>
<dbReference type="InterPro" id="IPR047047">
    <property type="entry name" value="GST_Omega-like_C"/>
</dbReference>
<dbReference type="InterPro" id="IPR004045">
    <property type="entry name" value="Glutathione_S-Trfase_N"/>
</dbReference>
<evidence type="ECO:0000313" key="6">
    <source>
        <dbReference type="Proteomes" id="UP000434580"/>
    </source>
</evidence>
<feature type="binding site" evidence="2">
    <location>
        <position position="96"/>
    </location>
    <ligand>
        <name>glutathione</name>
        <dbReference type="ChEBI" id="CHEBI:57925"/>
    </ligand>
</feature>
<dbReference type="SUPFAM" id="SSF47616">
    <property type="entry name" value="GST C-terminal domain-like"/>
    <property type="match status" value="1"/>
</dbReference>
<dbReference type="EC" id="1.8.5.7" evidence="5"/>
<accession>A0A5S9MZH4</accession>
<dbReference type="PANTHER" id="PTHR32419:SF6">
    <property type="entry name" value="GLUTATHIONE S-TRANSFERASE OMEGA-LIKE 1-RELATED"/>
    <property type="match status" value="1"/>
</dbReference>
<feature type="site" description="Lowers pKa of active site Cys" evidence="3">
    <location>
        <position position="296"/>
    </location>
</feature>
<dbReference type="Pfam" id="PF13409">
    <property type="entry name" value="GST_N_2"/>
    <property type="match status" value="1"/>
</dbReference>
<gene>
    <name evidence="5" type="primary">yqjG_1</name>
    <name evidence="5" type="ORF">DPBNPPHM_00394</name>
</gene>
<dbReference type="Gene3D" id="3.40.30.10">
    <property type="entry name" value="Glutaredoxin"/>
    <property type="match status" value="1"/>
</dbReference>
<feature type="active site" description="Proton donor/acceptor" evidence="1">
    <location>
        <position position="195"/>
    </location>
</feature>
<dbReference type="SUPFAM" id="SSF52833">
    <property type="entry name" value="Thioredoxin-like"/>
    <property type="match status" value="1"/>
</dbReference>
<dbReference type="GO" id="GO:0005737">
    <property type="term" value="C:cytoplasm"/>
    <property type="evidence" value="ECO:0007669"/>
    <property type="project" value="TreeGrafter"/>
</dbReference>
<dbReference type="CDD" id="cd03190">
    <property type="entry name" value="GST_C_Omega_like"/>
    <property type="match status" value="1"/>
</dbReference>
<evidence type="ECO:0000259" key="4">
    <source>
        <dbReference type="Pfam" id="PF13409"/>
    </source>
</evidence>
<feature type="active site" description="Nucleophile" evidence="1">
    <location>
        <position position="63"/>
    </location>
</feature>
<dbReference type="SFLD" id="SFLDG01206">
    <property type="entry name" value="Xi.1"/>
    <property type="match status" value="1"/>
</dbReference>
<name>A0A5S9MZH4_9GAMM</name>
<dbReference type="Proteomes" id="UP000434580">
    <property type="component" value="Unassembled WGS sequence"/>
</dbReference>
<dbReference type="InterPro" id="IPR016639">
    <property type="entry name" value="GST_Omega/GSH"/>
</dbReference>
<dbReference type="PANTHER" id="PTHR32419">
    <property type="entry name" value="GLUTATHIONYL-HYDROQUINONE REDUCTASE"/>
    <property type="match status" value="1"/>
</dbReference>
<dbReference type="SFLD" id="SFLDS00019">
    <property type="entry name" value="Glutathione_Transferase_(cytos"/>
    <property type="match status" value="1"/>
</dbReference>